<dbReference type="Proteomes" id="UP000070184">
    <property type="component" value="Unassembled WGS sequence"/>
</dbReference>
<dbReference type="InterPro" id="IPR017896">
    <property type="entry name" value="4Fe4S_Fe-S-bd"/>
</dbReference>
<dbReference type="Gene3D" id="3.30.70.20">
    <property type="match status" value="2"/>
</dbReference>
<feature type="domain" description="4Fe-4S ferredoxin-type" evidence="1">
    <location>
        <begin position="4"/>
        <end position="33"/>
    </location>
</feature>
<sequence length="86" mass="9625">MKEGEIQIDHDECNACGVCVSFCPYEALYIERAKGLFAEKERPSVGEDVGKKLFIESEKCIECGECAYRCPKEGAIRHTGFVQAME</sequence>
<reference evidence="2 3" key="1">
    <citation type="journal article" date="2016" name="Sci. Rep.">
        <title>Metabolic traits of an uncultured archaeal lineage -MSBL1- from brine pools of the Red Sea.</title>
        <authorList>
            <person name="Mwirichia R."/>
            <person name="Alam I."/>
            <person name="Rashid M."/>
            <person name="Vinu M."/>
            <person name="Ba-Alawi W."/>
            <person name="Anthony Kamau A."/>
            <person name="Kamanda Ngugi D."/>
            <person name="Goker M."/>
            <person name="Klenk H.P."/>
            <person name="Bajic V."/>
            <person name="Stingl U."/>
        </authorList>
    </citation>
    <scope>NUCLEOTIDE SEQUENCE [LARGE SCALE GENOMIC DNA]</scope>
    <source>
        <strain evidence="2">SCGC-AAA259B11</strain>
    </source>
</reference>
<keyword evidence="3" id="KW-1185">Reference proteome</keyword>
<comment type="caution">
    <text evidence="2">The sequence shown here is derived from an EMBL/GenBank/DDBJ whole genome shotgun (WGS) entry which is preliminary data.</text>
</comment>
<dbReference type="AlphaFoldDB" id="A0A133U537"/>
<accession>A0A133U537</accession>
<dbReference type="InterPro" id="IPR017900">
    <property type="entry name" value="4Fe4S_Fe_S_CS"/>
</dbReference>
<dbReference type="EMBL" id="LHXK01000043">
    <property type="protein sequence ID" value="KXA89307.1"/>
    <property type="molecule type" value="Genomic_DNA"/>
</dbReference>
<evidence type="ECO:0000313" key="3">
    <source>
        <dbReference type="Proteomes" id="UP000070184"/>
    </source>
</evidence>
<dbReference type="GO" id="GO:0016491">
    <property type="term" value="F:oxidoreductase activity"/>
    <property type="evidence" value="ECO:0007669"/>
    <property type="project" value="UniProtKB-ARBA"/>
</dbReference>
<dbReference type="Pfam" id="PF13237">
    <property type="entry name" value="Fer4_10"/>
    <property type="match status" value="1"/>
</dbReference>
<dbReference type="PROSITE" id="PS00198">
    <property type="entry name" value="4FE4S_FER_1"/>
    <property type="match status" value="2"/>
</dbReference>
<protein>
    <recommendedName>
        <fullName evidence="1">4Fe-4S ferredoxin-type domain-containing protein</fullName>
    </recommendedName>
</protein>
<gene>
    <name evidence="2" type="ORF">AKJ61_03175</name>
</gene>
<feature type="domain" description="4Fe-4S ferredoxin-type" evidence="1">
    <location>
        <begin position="51"/>
        <end position="81"/>
    </location>
</feature>
<name>A0A133U537_9EURY</name>
<evidence type="ECO:0000313" key="2">
    <source>
        <dbReference type="EMBL" id="KXA89307.1"/>
    </source>
</evidence>
<organism evidence="2 3">
    <name type="scientific">candidate division MSBL1 archaeon SCGC-AAA259B11</name>
    <dbReference type="NCBI Taxonomy" id="1698260"/>
    <lineage>
        <taxon>Archaea</taxon>
        <taxon>Methanobacteriati</taxon>
        <taxon>Methanobacteriota</taxon>
        <taxon>candidate division MSBL1</taxon>
    </lineage>
</organism>
<dbReference type="PROSITE" id="PS51379">
    <property type="entry name" value="4FE4S_FER_2"/>
    <property type="match status" value="2"/>
</dbReference>
<proteinExistence type="predicted"/>
<dbReference type="SUPFAM" id="SSF54862">
    <property type="entry name" value="4Fe-4S ferredoxins"/>
    <property type="match status" value="1"/>
</dbReference>
<evidence type="ECO:0000259" key="1">
    <source>
        <dbReference type="PROSITE" id="PS51379"/>
    </source>
</evidence>